<dbReference type="Pfam" id="PF00565">
    <property type="entry name" value="SNase"/>
    <property type="match status" value="1"/>
</dbReference>
<dbReference type="Gene3D" id="2.40.50.90">
    <property type="match status" value="1"/>
</dbReference>
<proteinExistence type="predicted"/>
<feature type="chain" id="PRO_5014601903" description="TNase-like domain-containing protein" evidence="1">
    <location>
        <begin position="22"/>
        <end position="159"/>
    </location>
</feature>
<dbReference type="SUPFAM" id="SSF50199">
    <property type="entry name" value="Staphylococcal nuclease"/>
    <property type="match status" value="1"/>
</dbReference>
<dbReference type="PANTHER" id="PTHR12302">
    <property type="entry name" value="EBNA2 BINDING PROTEIN P100"/>
    <property type="match status" value="1"/>
</dbReference>
<dbReference type="SMART" id="SM00318">
    <property type="entry name" value="SNc"/>
    <property type="match status" value="1"/>
</dbReference>
<evidence type="ECO:0000313" key="3">
    <source>
        <dbReference type="EMBL" id="PIT16431.1"/>
    </source>
</evidence>
<evidence type="ECO:0000259" key="2">
    <source>
        <dbReference type="PROSITE" id="PS50830"/>
    </source>
</evidence>
<feature type="signal peptide" evidence="1">
    <location>
        <begin position="1"/>
        <end position="21"/>
    </location>
</feature>
<comment type="caution">
    <text evidence="3">The sequence shown here is derived from an EMBL/GenBank/DDBJ whole genome shotgun (WGS) entry which is preliminary data.</text>
</comment>
<gene>
    <name evidence="3" type="ORF">BGI32_04670</name>
</gene>
<evidence type="ECO:0000256" key="1">
    <source>
        <dbReference type="SAM" id="SignalP"/>
    </source>
</evidence>
<accession>A0A2N9WUQ1</accession>
<keyword evidence="1" id="KW-0732">Signal</keyword>
<dbReference type="CDD" id="cd00175">
    <property type="entry name" value="SNc"/>
    <property type="match status" value="1"/>
</dbReference>
<organism evidence="3 4">
    <name type="scientific">Snodgrassella alvi</name>
    <dbReference type="NCBI Taxonomy" id="1196083"/>
    <lineage>
        <taxon>Bacteria</taxon>
        <taxon>Pseudomonadati</taxon>
        <taxon>Pseudomonadota</taxon>
        <taxon>Betaproteobacteria</taxon>
        <taxon>Neisseriales</taxon>
        <taxon>Neisseriaceae</taxon>
        <taxon>Snodgrassella</taxon>
    </lineage>
</organism>
<name>A0A2N9WUQ1_9NEIS</name>
<dbReference type="InterPro" id="IPR035437">
    <property type="entry name" value="SNase_OB-fold_sf"/>
</dbReference>
<dbReference type="EMBL" id="MDVB01000054">
    <property type="protein sequence ID" value="PIT16431.1"/>
    <property type="molecule type" value="Genomic_DNA"/>
</dbReference>
<dbReference type="InterPro" id="IPR016071">
    <property type="entry name" value="Staphylococal_nuclease_OB-fold"/>
</dbReference>
<protein>
    <recommendedName>
        <fullName evidence="2">TNase-like domain-containing protein</fullName>
    </recommendedName>
</protein>
<evidence type="ECO:0000313" key="4">
    <source>
        <dbReference type="Proteomes" id="UP000231293"/>
    </source>
</evidence>
<feature type="domain" description="TNase-like" evidence="2">
    <location>
        <begin position="22"/>
        <end position="142"/>
    </location>
</feature>
<reference evidence="3 4" key="1">
    <citation type="journal article" date="2017" name="MBio">
        <title>Type VI secretion-mediated competition in the bee gut microbiome.</title>
        <authorList>
            <person name="Steele M.I."/>
            <person name="Kwong W.K."/>
            <person name="Powell J.E."/>
            <person name="Whiteley M."/>
            <person name="Moran N.A."/>
        </authorList>
    </citation>
    <scope>NUCLEOTIDE SEQUENCE [LARGE SCALE GENOMIC DNA]</scope>
    <source>
        <strain evidence="3 4">App2-2</strain>
    </source>
</reference>
<sequence length="159" mass="18466">MMLRKFGLLWLVLACTTPVFASTLNCKVIKISDGDTIRCLDNHNTQHRIRFAGIDAPESKQAFGQKSKQALAGMIFQQQVQIDIKGTDRYGREIGIVYFNGQDINRRMVEIGYAWSYQRYPQKDYAKVEMAARKQKLGLWKDPHPIYPENYRHLFKGNH</sequence>
<dbReference type="PROSITE" id="PS50830">
    <property type="entry name" value="TNASE_3"/>
    <property type="match status" value="1"/>
</dbReference>
<dbReference type="AlphaFoldDB" id="A0A2N9WUQ1"/>
<dbReference type="Proteomes" id="UP000231293">
    <property type="component" value="Unassembled WGS sequence"/>
</dbReference>
<dbReference type="PANTHER" id="PTHR12302:SF26">
    <property type="entry name" value="BLR1266 PROTEIN"/>
    <property type="match status" value="1"/>
</dbReference>